<gene>
    <name evidence="2" type="ORF">X975_04204</name>
</gene>
<reference evidence="2 3" key="1">
    <citation type="submission" date="2013-11" db="EMBL/GenBank/DDBJ databases">
        <title>Genome sequencing of Stegodyphus mimosarum.</title>
        <authorList>
            <person name="Bechsgaard J."/>
        </authorList>
    </citation>
    <scope>NUCLEOTIDE SEQUENCE [LARGE SCALE GENOMIC DNA]</scope>
</reference>
<keyword evidence="2" id="KW-0378">Hydrolase</keyword>
<dbReference type="GO" id="GO:0000214">
    <property type="term" value="C:tRNA-intron endonuclease complex"/>
    <property type="evidence" value="ECO:0007669"/>
    <property type="project" value="TreeGrafter"/>
</dbReference>
<evidence type="ECO:0000313" key="3">
    <source>
        <dbReference type="Proteomes" id="UP000054359"/>
    </source>
</evidence>
<feature type="compositionally biased region" description="Acidic residues" evidence="1">
    <location>
        <begin position="349"/>
        <end position="369"/>
    </location>
</feature>
<accession>A0A087UA79</accession>
<keyword evidence="2" id="KW-0255">Endonuclease</keyword>
<keyword evidence="2" id="KW-0540">Nuclease</keyword>
<sequence length="888" mass="100200">MNSKIALCPEECIFLLENGFLEIKRNEMPMSTEEAYAVILKGRCEKYQVYSFLSQLGFLVVPHQTQLGVTTYEKRMNLDKLKLKKRKSSAKLPEEPKEKRLTFTGALVDNAETNKISHVPEQLEDSTASSDCQFVKANDEAVSSPVSENRASINNVESNQGISAVADEATEPSAKISLNVSTTSESSVVHDIGESISNDSAKKYPSPLNFEEQSCSVNIDITSSAHSKLDVDTAELSSQNTEISCETVEKSVDNHLASINVSSIDNSAMLQDFQNGTESSTSVEIQGGDDYADDSSEASSSLESVESDLDSRDPEIREHITISEKGDDDVTLIEVKKKETKPLAVIDLLSDDDEDETTAADENEESDDDIQVVKVCSGSSASIQTSSNRERKFYAFKQERKPLPESQSSKLSPCRITLQYPDYYKKDVVCVPRPPPHCLPFRVLPAKEAYVLDLRKECTQQSGGRLWNSYRDLQEYQHSRRQNRNSAQMHENRRFGNWQNRSPPRDHKRELNHIGPSNSPDRFRNSRDFSYGRQRNPEFNSFGSGRNSHHDHSPYSGNNSANLLISPRPHDINLRMQHSQFFQSMLANNNTLVNNFPPSLQNLSSLDTADFMSELQRTVYNAATNLASSMLSESHHQSSLPEYGTYRQERRNFYYDQNPPNALSRLSSSFVQEGLMHHGNEVQNWPSSIQNNRRFFRDNGPRNYSHRGRPFPCLYRSFTHKSSWNDIKAAVDGQNGGTDEGNSNDIEEVPIYENEVLWCRNICPLVRAGSKYTASEVMKMLGVTQMAKMLDKGNKNEKYFPATPSLEISFDVYLPGTNYRKTCPEIPKYRIIVVRSTDSIPKYSELVLLQRKWNDNASLQIAVVDNGDINFYSFNNICLPNMESSAPV</sequence>
<feature type="region of interest" description="Disordered" evidence="1">
    <location>
        <begin position="479"/>
        <end position="558"/>
    </location>
</feature>
<dbReference type="AlphaFoldDB" id="A0A087UA79"/>
<proteinExistence type="predicted"/>
<evidence type="ECO:0000313" key="2">
    <source>
        <dbReference type="EMBL" id="KFM74268.1"/>
    </source>
</evidence>
<evidence type="ECO:0000256" key="1">
    <source>
        <dbReference type="SAM" id="MobiDB-lite"/>
    </source>
</evidence>
<dbReference type="PANTHER" id="PTHR21027:SF1">
    <property type="entry name" value="TRNA-SPLICING ENDONUCLEASE SUBUNIT SEN54"/>
    <property type="match status" value="1"/>
</dbReference>
<dbReference type="EMBL" id="KK118955">
    <property type="protein sequence ID" value="KFM74268.1"/>
    <property type="molecule type" value="Genomic_DNA"/>
</dbReference>
<dbReference type="GO" id="GO:0000379">
    <property type="term" value="P:tRNA-type intron splice site recognition and cleavage"/>
    <property type="evidence" value="ECO:0007669"/>
    <property type="project" value="TreeGrafter"/>
</dbReference>
<feature type="compositionally biased region" description="Polar residues" evidence="1">
    <location>
        <begin position="275"/>
        <end position="284"/>
    </location>
</feature>
<keyword evidence="3" id="KW-1185">Reference proteome</keyword>
<feature type="compositionally biased region" description="Polar residues" evidence="1">
    <location>
        <begin position="537"/>
        <end position="546"/>
    </location>
</feature>
<protein>
    <submittedName>
        <fullName evidence="2">tRNA-splicing endonuclease subunit Sen54</fullName>
    </submittedName>
</protein>
<feature type="non-terminal residue" evidence="2">
    <location>
        <position position="888"/>
    </location>
</feature>
<feature type="region of interest" description="Disordered" evidence="1">
    <location>
        <begin position="348"/>
        <end position="369"/>
    </location>
</feature>
<dbReference type="OMA" id="WNSYRDM"/>
<name>A0A087UA79_STEMI</name>
<dbReference type="PANTHER" id="PTHR21027">
    <property type="entry name" value="TRNA-SPLICING ENDONUCLEASE SUBUNIT SEN54"/>
    <property type="match status" value="1"/>
</dbReference>
<feature type="region of interest" description="Disordered" evidence="1">
    <location>
        <begin position="275"/>
        <end position="314"/>
    </location>
</feature>
<dbReference type="InterPro" id="IPR024337">
    <property type="entry name" value="tRNA_splic_suSen54"/>
</dbReference>
<organism evidence="2 3">
    <name type="scientific">Stegodyphus mimosarum</name>
    <name type="common">African social velvet spider</name>
    <dbReference type="NCBI Taxonomy" id="407821"/>
    <lineage>
        <taxon>Eukaryota</taxon>
        <taxon>Metazoa</taxon>
        <taxon>Ecdysozoa</taxon>
        <taxon>Arthropoda</taxon>
        <taxon>Chelicerata</taxon>
        <taxon>Arachnida</taxon>
        <taxon>Araneae</taxon>
        <taxon>Araneomorphae</taxon>
        <taxon>Entelegynae</taxon>
        <taxon>Eresoidea</taxon>
        <taxon>Eresidae</taxon>
        <taxon>Stegodyphus</taxon>
    </lineage>
</organism>
<dbReference type="Proteomes" id="UP000054359">
    <property type="component" value="Unassembled WGS sequence"/>
</dbReference>
<feature type="compositionally biased region" description="Basic and acidic residues" evidence="1">
    <location>
        <begin position="503"/>
        <end position="512"/>
    </location>
</feature>
<dbReference type="GO" id="GO:0004519">
    <property type="term" value="F:endonuclease activity"/>
    <property type="evidence" value="ECO:0007669"/>
    <property type="project" value="UniProtKB-KW"/>
</dbReference>
<dbReference type="OrthoDB" id="6430781at2759"/>
<dbReference type="STRING" id="407821.A0A087UA79"/>